<dbReference type="PANTHER" id="PTHR42978:SF7">
    <property type="entry name" value="METALLO-HYDROLASE RV2300C-RELATED"/>
    <property type="match status" value="1"/>
</dbReference>
<dbReference type="PANTHER" id="PTHR42978">
    <property type="entry name" value="QUORUM-QUENCHING LACTONASE YTNP-RELATED-RELATED"/>
    <property type="match status" value="1"/>
</dbReference>
<dbReference type="EMBL" id="AP022871">
    <property type="protein sequence ID" value="BCB89425.1"/>
    <property type="molecule type" value="Genomic_DNA"/>
</dbReference>
<dbReference type="Gene3D" id="3.60.15.10">
    <property type="entry name" value="Ribonuclease Z/Hydroxyacylglutathione hydrolase-like"/>
    <property type="match status" value="1"/>
</dbReference>
<protein>
    <submittedName>
        <fullName evidence="7">MBL fold hydrolase</fullName>
    </submittedName>
</protein>
<evidence type="ECO:0000256" key="4">
    <source>
        <dbReference type="ARBA" id="ARBA00022801"/>
    </source>
</evidence>
<dbReference type="Proteomes" id="UP000503011">
    <property type="component" value="Chromosome"/>
</dbReference>
<dbReference type="AlphaFoldDB" id="A0A6F8YTB9"/>
<evidence type="ECO:0000256" key="1">
    <source>
        <dbReference type="ARBA" id="ARBA00001947"/>
    </source>
</evidence>
<reference evidence="7 8" key="1">
    <citation type="submission" date="2020-03" db="EMBL/GenBank/DDBJ databases">
        <title>Whole genome shotgun sequence of Phytohabitans suffuscus NBRC 105367.</title>
        <authorList>
            <person name="Komaki H."/>
            <person name="Tamura T."/>
        </authorList>
    </citation>
    <scope>NUCLEOTIDE SEQUENCE [LARGE SCALE GENOMIC DNA]</scope>
    <source>
        <strain evidence="7 8">NBRC 105367</strain>
    </source>
</reference>
<dbReference type="GO" id="GO:0046872">
    <property type="term" value="F:metal ion binding"/>
    <property type="evidence" value="ECO:0007669"/>
    <property type="project" value="UniProtKB-KW"/>
</dbReference>
<keyword evidence="8" id="KW-1185">Reference proteome</keyword>
<dbReference type="GO" id="GO:0016787">
    <property type="term" value="F:hydrolase activity"/>
    <property type="evidence" value="ECO:0007669"/>
    <property type="project" value="UniProtKB-KW"/>
</dbReference>
<evidence type="ECO:0000259" key="6">
    <source>
        <dbReference type="SMART" id="SM00849"/>
    </source>
</evidence>
<comment type="similarity">
    <text evidence="2">Belongs to the metallo-beta-lactamase superfamily.</text>
</comment>
<name>A0A6F8YTB9_9ACTN</name>
<dbReference type="CDD" id="cd07729">
    <property type="entry name" value="AHL_lactonase_MBL-fold"/>
    <property type="match status" value="1"/>
</dbReference>
<evidence type="ECO:0000256" key="5">
    <source>
        <dbReference type="ARBA" id="ARBA00022833"/>
    </source>
</evidence>
<dbReference type="SUPFAM" id="SSF56281">
    <property type="entry name" value="Metallo-hydrolase/oxidoreductase"/>
    <property type="match status" value="1"/>
</dbReference>
<evidence type="ECO:0000313" key="8">
    <source>
        <dbReference type="Proteomes" id="UP000503011"/>
    </source>
</evidence>
<dbReference type="RefSeq" id="WP_173161285.1">
    <property type="nucleotide sequence ID" value="NZ_AP022871.1"/>
</dbReference>
<keyword evidence="3" id="KW-0479">Metal-binding</keyword>
<reference evidence="7 8" key="2">
    <citation type="submission" date="2020-03" db="EMBL/GenBank/DDBJ databases">
        <authorList>
            <person name="Ichikawa N."/>
            <person name="Kimura A."/>
            <person name="Kitahashi Y."/>
            <person name="Uohara A."/>
        </authorList>
    </citation>
    <scope>NUCLEOTIDE SEQUENCE [LARGE SCALE GENOMIC DNA]</scope>
    <source>
        <strain evidence="7 8">NBRC 105367</strain>
    </source>
</reference>
<evidence type="ECO:0000256" key="3">
    <source>
        <dbReference type="ARBA" id="ARBA00022723"/>
    </source>
</evidence>
<dbReference type="Pfam" id="PF00753">
    <property type="entry name" value="Lactamase_B"/>
    <property type="match status" value="1"/>
</dbReference>
<evidence type="ECO:0000256" key="2">
    <source>
        <dbReference type="ARBA" id="ARBA00007749"/>
    </source>
</evidence>
<evidence type="ECO:0000313" key="7">
    <source>
        <dbReference type="EMBL" id="BCB89425.1"/>
    </source>
</evidence>
<sequence length="258" mass="28209">MSTADEVLAVRYGTRATRKSEVYLHFDAYGEPDADIDMDYFFWVVRVDGDTTLVDTGFNEASGGRRKRTMLCPPREALARLGVDPGTVTTVVLTHGHYDHIGNLGIFPAAEFVMARREYAFWTGPMGGKVLFAHSAETGDVAALRTAYEGGRVRFVDGRATLPGGIELVEVGGHTPGQLIVLVGDVVVASDALHYYEELDEDRPFTHVADLPAMYGAFERLRGLGGTHRLIAGHDPDVMRRFPVVEDGLAARITLDGR</sequence>
<dbReference type="InterPro" id="IPR051013">
    <property type="entry name" value="MBL_superfamily_lactonases"/>
</dbReference>
<keyword evidence="4 7" id="KW-0378">Hydrolase</keyword>
<gene>
    <name evidence="7" type="ORF">Psuf_067380</name>
</gene>
<proteinExistence type="inferred from homology"/>
<comment type="cofactor">
    <cofactor evidence="1">
        <name>Zn(2+)</name>
        <dbReference type="ChEBI" id="CHEBI:29105"/>
    </cofactor>
</comment>
<dbReference type="KEGG" id="psuu:Psuf_067380"/>
<dbReference type="SMART" id="SM00849">
    <property type="entry name" value="Lactamase_B"/>
    <property type="match status" value="1"/>
</dbReference>
<feature type="domain" description="Metallo-beta-lactamase" evidence="6">
    <location>
        <begin position="39"/>
        <end position="234"/>
    </location>
</feature>
<keyword evidence="5" id="KW-0862">Zinc</keyword>
<accession>A0A6F8YTB9</accession>
<organism evidence="7 8">
    <name type="scientific">Phytohabitans suffuscus</name>
    <dbReference type="NCBI Taxonomy" id="624315"/>
    <lineage>
        <taxon>Bacteria</taxon>
        <taxon>Bacillati</taxon>
        <taxon>Actinomycetota</taxon>
        <taxon>Actinomycetes</taxon>
        <taxon>Micromonosporales</taxon>
        <taxon>Micromonosporaceae</taxon>
    </lineage>
</organism>
<dbReference type="InterPro" id="IPR001279">
    <property type="entry name" value="Metallo-B-lactamas"/>
</dbReference>
<dbReference type="InterPro" id="IPR036866">
    <property type="entry name" value="RibonucZ/Hydroxyglut_hydro"/>
</dbReference>